<dbReference type="EMBL" id="CP002546">
    <property type="protein sequence ID" value="ADY58536.1"/>
    <property type="molecule type" value="Genomic_DNA"/>
</dbReference>
<gene>
    <name evidence="2" type="ordered locus">Plabr_0914</name>
</gene>
<dbReference type="InterPro" id="IPR012902">
    <property type="entry name" value="N_methyl_site"/>
</dbReference>
<dbReference type="NCBIfam" id="TIGR04294">
    <property type="entry name" value="pre_pil_HX9DG"/>
    <property type="match status" value="1"/>
</dbReference>
<evidence type="ECO:0000313" key="2">
    <source>
        <dbReference type="EMBL" id="ADY58536.1"/>
    </source>
</evidence>
<dbReference type="STRING" id="756272.Plabr_0914"/>
<dbReference type="HOGENOM" id="CLU_041661_0_0_0"/>
<organism evidence="2 3">
    <name type="scientific">Rubinisphaera brasiliensis (strain ATCC 49424 / DSM 5305 / JCM 21570 / IAM 15109 / NBRC 103401 / IFAM 1448)</name>
    <name type="common">Planctomyces brasiliensis</name>
    <dbReference type="NCBI Taxonomy" id="756272"/>
    <lineage>
        <taxon>Bacteria</taxon>
        <taxon>Pseudomonadati</taxon>
        <taxon>Planctomycetota</taxon>
        <taxon>Planctomycetia</taxon>
        <taxon>Planctomycetales</taxon>
        <taxon>Planctomycetaceae</taxon>
        <taxon>Rubinisphaera</taxon>
    </lineage>
</organism>
<reference evidence="3" key="1">
    <citation type="submission" date="2011-02" db="EMBL/GenBank/DDBJ databases">
        <title>The complete genome of Planctomyces brasiliensis DSM 5305.</title>
        <authorList>
            <person name="Lucas S."/>
            <person name="Copeland A."/>
            <person name="Lapidus A."/>
            <person name="Bruce D."/>
            <person name="Goodwin L."/>
            <person name="Pitluck S."/>
            <person name="Kyrpides N."/>
            <person name="Mavromatis K."/>
            <person name="Pagani I."/>
            <person name="Ivanova N."/>
            <person name="Ovchinnikova G."/>
            <person name="Lu M."/>
            <person name="Detter J.C."/>
            <person name="Han C."/>
            <person name="Land M."/>
            <person name="Hauser L."/>
            <person name="Markowitz V."/>
            <person name="Cheng J.-F."/>
            <person name="Hugenholtz P."/>
            <person name="Woyke T."/>
            <person name="Wu D."/>
            <person name="Tindall B."/>
            <person name="Pomrenke H.G."/>
            <person name="Brambilla E."/>
            <person name="Klenk H.-P."/>
            <person name="Eisen J.A."/>
        </authorList>
    </citation>
    <scope>NUCLEOTIDE SEQUENCE [LARGE SCALE GENOMIC DNA]</scope>
    <source>
        <strain evidence="3">ATCC 49424 / DSM 5305 / JCM 21570 / NBRC 103401 / IFAM 1448</strain>
    </source>
</reference>
<evidence type="ECO:0000259" key="1">
    <source>
        <dbReference type="Pfam" id="PF07596"/>
    </source>
</evidence>
<proteinExistence type="predicted"/>
<protein>
    <recommendedName>
        <fullName evidence="1">DUF1559 domain-containing protein</fullName>
    </recommendedName>
</protein>
<dbReference type="OrthoDB" id="280382at2"/>
<dbReference type="Proteomes" id="UP000006860">
    <property type="component" value="Chromosome"/>
</dbReference>
<dbReference type="AlphaFoldDB" id="F0SIE7"/>
<dbReference type="RefSeq" id="WP_013627274.1">
    <property type="nucleotide sequence ID" value="NC_015174.1"/>
</dbReference>
<evidence type="ECO:0000313" key="3">
    <source>
        <dbReference type="Proteomes" id="UP000006860"/>
    </source>
</evidence>
<dbReference type="SUPFAM" id="SSF54523">
    <property type="entry name" value="Pili subunits"/>
    <property type="match status" value="1"/>
</dbReference>
<sequence>MSQAKRNGFTLIELLVVIAIIAILVALLLPAVQQAREAARRSSCKNNLKQMGLALHNYHDTYNVFPPGNVIANHHSTAWIHLLPQLEAGNVYDQLDFNRNVGFYFGSTSAAANRPALNGTKIPAYSCPSSPLPDTKNQPCSACTGYTDTTLFAGSYILIRGANDHGSTDNTALRGPVSQGGIFWHNSNARMRDITDGTSNTMVIGEQGDYVFSSGNTRQDPRTQGASGFWMGHNADSNDVSGNGTYDSSSTNSARCFNLTTIHDQVPIGFRGWLTADGTGSPGTRREDCNTPLVSAHKGGVQVLLGDGAVRFLSENVNMQTARNLANKNDGNVLGEF</sequence>
<name>F0SIE7_RUBBR</name>
<dbReference type="NCBIfam" id="TIGR02532">
    <property type="entry name" value="IV_pilin_GFxxxE"/>
    <property type="match status" value="1"/>
</dbReference>
<feature type="domain" description="DUF1559" evidence="1">
    <location>
        <begin position="33"/>
        <end position="319"/>
    </location>
</feature>
<dbReference type="eggNOG" id="COG2165">
    <property type="taxonomic scope" value="Bacteria"/>
</dbReference>
<accession>F0SIE7</accession>
<dbReference type="InterPro" id="IPR027558">
    <property type="entry name" value="Pre_pil_HX9DG_C"/>
</dbReference>
<keyword evidence="3" id="KW-1185">Reference proteome</keyword>
<dbReference type="Pfam" id="PF07963">
    <property type="entry name" value="N_methyl"/>
    <property type="match status" value="1"/>
</dbReference>
<dbReference type="PANTHER" id="PTHR30093">
    <property type="entry name" value="GENERAL SECRETION PATHWAY PROTEIN G"/>
    <property type="match status" value="1"/>
</dbReference>
<dbReference type="PANTHER" id="PTHR30093:SF2">
    <property type="entry name" value="TYPE II SECRETION SYSTEM PROTEIN H"/>
    <property type="match status" value="1"/>
</dbReference>
<dbReference type="Pfam" id="PF07596">
    <property type="entry name" value="SBP_bac_10"/>
    <property type="match status" value="1"/>
</dbReference>
<dbReference type="InterPro" id="IPR045584">
    <property type="entry name" value="Pilin-like"/>
</dbReference>
<dbReference type="KEGG" id="pbs:Plabr_0914"/>
<dbReference type="InterPro" id="IPR011453">
    <property type="entry name" value="DUF1559"/>
</dbReference>
<dbReference type="Gene3D" id="3.30.700.10">
    <property type="entry name" value="Glycoprotein, Type 4 Pilin"/>
    <property type="match status" value="1"/>
</dbReference>